<dbReference type="Proteomes" id="UP001229421">
    <property type="component" value="Unassembled WGS sequence"/>
</dbReference>
<evidence type="ECO:0000313" key="2">
    <source>
        <dbReference type="Proteomes" id="UP001229421"/>
    </source>
</evidence>
<name>A0AAD8K2I7_TARER</name>
<organism evidence="1 2">
    <name type="scientific">Tagetes erecta</name>
    <name type="common">African marigold</name>
    <dbReference type="NCBI Taxonomy" id="13708"/>
    <lineage>
        <taxon>Eukaryota</taxon>
        <taxon>Viridiplantae</taxon>
        <taxon>Streptophyta</taxon>
        <taxon>Embryophyta</taxon>
        <taxon>Tracheophyta</taxon>
        <taxon>Spermatophyta</taxon>
        <taxon>Magnoliopsida</taxon>
        <taxon>eudicotyledons</taxon>
        <taxon>Gunneridae</taxon>
        <taxon>Pentapetalae</taxon>
        <taxon>asterids</taxon>
        <taxon>campanulids</taxon>
        <taxon>Asterales</taxon>
        <taxon>Asteraceae</taxon>
        <taxon>Asteroideae</taxon>
        <taxon>Heliantheae alliance</taxon>
        <taxon>Tageteae</taxon>
        <taxon>Tagetes</taxon>
    </lineage>
</organism>
<dbReference type="EMBL" id="JAUHHV010000008">
    <property type="protein sequence ID" value="KAK1414599.1"/>
    <property type="molecule type" value="Genomic_DNA"/>
</dbReference>
<accession>A0AAD8K2I7</accession>
<keyword evidence="2" id="KW-1185">Reference proteome</keyword>
<proteinExistence type="predicted"/>
<protein>
    <submittedName>
        <fullName evidence="1">Uncharacterized protein</fullName>
    </submittedName>
</protein>
<evidence type="ECO:0000313" key="1">
    <source>
        <dbReference type="EMBL" id="KAK1414599.1"/>
    </source>
</evidence>
<dbReference type="AlphaFoldDB" id="A0AAD8K2I7"/>
<sequence>MPSSSSSIPMSSSYLGPVKIKDVTNKKPIADFEGSKPHTVPSTKAKKHVEEISSYMPKALDFNTPGSLTQETMGSTFHPSFTTFQQGSLIQNHQGSFRPPGCSIFLGSFSQPGCSMSHPQFSTNGVSVRRVTYQDLKPLVTVNIDSIV</sequence>
<reference evidence="1" key="1">
    <citation type="journal article" date="2023" name="bioRxiv">
        <title>Improved chromosome-level genome assembly for marigold (Tagetes erecta).</title>
        <authorList>
            <person name="Jiang F."/>
            <person name="Yuan L."/>
            <person name="Wang S."/>
            <person name="Wang H."/>
            <person name="Xu D."/>
            <person name="Wang A."/>
            <person name="Fan W."/>
        </authorList>
    </citation>
    <scope>NUCLEOTIDE SEQUENCE</scope>
    <source>
        <strain evidence="1">WSJ</strain>
        <tissue evidence="1">Leaf</tissue>
    </source>
</reference>
<gene>
    <name evidence="1" type="ORF">QVD17_30346</name>
</gene>
<comment type="caution">
    <text evidence="1">The sequence shown here is derived from an EMBL/GenBank/DDBJ whole genome shotgun (WGS) entry which is preliminary data.</text>
</comment>